<sequence>MTTAADELDHPEAQRMLREAPLLRLGYNGADGTPRVIPIGYLWNGRALVICTATTSPKARALAQRPQVAVSIDEGSTPMDSKAVLIRGTALLETVDGVPEEYIDGARKVMAPEQVPAFEAACAQLYEQMVRITITPAWAKFFDFGAGRLPGFLEQMAHEAQQR</sequence>
<dbReference type="PANTHER" id="PTHR35176">
    <property type="entry name" value="HEME OXYGENASE HI_0854-RELATED"/>
    <property type="match status" value="1"/>
</dbReference>
<keyword evidence="3" id="KW-1185">Reference proteome</keyword>
<accession>A0ABV6RW85</accession>
<dbReference type="PANTHER" id="PTHR35176:SF6">
    <property type="entry name" value="HEME OXYGENASE HI_0854-RELATED"/>
    <property type="match status" value="1"/>
</dbReference>
<evidence type="ECO:0000256" key="1">
    <source>
        <dbReference type="ARBA" id="ARBA00023002"/>
    </source>
</evidence>
<dbReference type="Gene3D" id="2.30.110.10">
    <property type="entry name" value="Electron Transport, Fmn-binding Protein, Chain A"/>
    <property type="match status" value="1"/>
</dbReference>
<dbReference type="RefSeq" id="WP_386673678.1">
    <property type="nucleotide sequence ID" value="NZ_JBHLTG010000007.1"/>
</dbReference>
<evidence type="ECO:0000313" key="3">
    <source>
        <dbReference type="Proteomes" id="UP001589896"/>
    </source>
</evidence>
<organism evidence="2 3">
    <name type="scientific">Lysobacter korlensis</name>
    <dbReference type="NCBI Taxonomy" id="553636"/>
    <lineage>
        <taxon>Bacteria</taxon>
        <taxon>Pseudomonadati</taxon>
        <taxon>Pseudomonadota</taxon>
        <taxon>Gammaproteobacteria</taxon>
        <taxon>Lysobacterales</taxon>
        <taxon>Lysobacteraceae</taxon>
        <taxon>Lysobacter</taxon>
    </lineage>
</organism>
<evidence type="ECO:0000313" key="2">
    <source>
        <dbReference type="EMBL" id="MFC0681243.1"/>
    </source>
</evidence>
<protein>
    <submittedName>
        <fullName evidence="2">Pyridoxamine 5'-phosphate oxidase family protein</fullName>
    </submittedName>
</protein>
<name>A0ABV6RW85_9GAMM</name>
<dbReference type="Pfam" id="PF12900">
    <property type="entry name" value="Pyridox_ox_2"/>
    <property type="match status" value="1"/>
</dbReference>
<dbReference type="SUPFAM" id="SSF50475">
    <property type="entry name" value="FMN-binding split barrel"/>
    <property type="match status" value="1"/>
</dbReference>
<reference evidence="2 3" key="1">
    <citation type="submission" date="2024-09" db="EMBL/GenBank/DDBJ databases">
        <authorList>
            <person name="Sun Q."/>
            <person name="Mori K."/>
        </authorList>
    </citation>
    <scope>NUCLEOTIDE SEQUENCE [LARGE SCALE GENOMIC DNA]</scope>
    <source>
        <strain evidence="2 3">KCTC 23076</strain>
    </source>
</reference>
<dbReference type="InterPro" id="IPR024747">
    <property type="entry name" value="Pyridox_Oxase-rel"/>
</dbReference>
<gene>
    <name evidence="2" type="ORF">ACFFGH_25720</name>
</gene>
<dbReference type="InterPro" id="IPR012349">
    <property type="entry name" value="Split_barrel_FMN-bd"/>
</dbReference>
<comment type="caution">
    <text evidence="2">The sequence shown here is derived from an EMBL/GenBank/DDBJ whole genome shotgun (WGS) entry which is preliminary data.</text>
</comment>
<dbReference type="EMBL" id="JBHLTG010000007">
    <property type="protein sequence ID" value="MFC0681243.1"/>
    <property type="molecule type" value="Genomic_DNA"/>
</dbReference>
<keyword evidence="1" id="KW-0560">Oxidoreductase</keyword>
<dbReference type="InterPro" id="IPR052019">
    <property type="entry name" value="F420H2_bilvrd_red/Heme_oxyg"/>
</dbReference>
<dbReference type="Proteomes" id="UP001589896">
    <property type="component" value="Unassembled WGS sequence"/>
</dbReference>
<proteinExistence type="predicted"/>